<dbReference type="PROSITE" id="PS50888">
    <property type="entry name" value="BHLH"/>
    <property type="match status" value="1"/>
</dbReference>
<name>A0A176VXN6_MARPO</name>
<feature type="compositionally biased region" description="Polar residues" evidence="5">
    <location>
        <begin position="215"/>
        <end position="239"/>
    </location>
</feature>
<proteinExistence type="predicted"/>
<dbReference type="InterPro" id="IPR045843">
    <property type="entry name" value="IND-like"/>
</dbReference>
<feature type="region of interest" description="Disordered" evidence="5">
    <location>
        <begin position="205"/>
        <end position="250"/>
    </location>
</feature>
<dbReference type="EMBL" id="LVLJ01002329">
    <property type="protein sequence ID" value="OAE25527.1"/>
    <property type="molecule type" value="Genomic_DNA"/>
</dbReference>
<dbReference type="Pfam" id="PF00010">
    <property type="entry name" value="HLH"/>
    <property type="match status" value="1"/>
</dbReference>
<dbReference type="InterPro" id="IPR011598">
    <property type="entry name" value="bHLH_dom"/>
</dbReference>
<dbReference type="CDD" id="cd11454">
    <property type="entry name" value="bHLH_AtIND_like"/>
    <property type="match status" value="1"/>
</dbReference>
<keyword evidence="4" id="KW-0539">Nucleus</keyword>
<evidence type="ECO:0000313" key="8">
    <source>
        <dbReference type="Proteomes" id="UP000077202"/>
    </source>
</evidence>
<dbReference type="Proteomes" id="UP000077202">
    <property type="component" value="Unassembled WGS sequence"/>
</dbReference>
<dbReference type="GO" id="GO:0005634">
    <property type="term" value="C:nucleus"/>
    <property type="evidence" value="ECO:0007669"/>
    <property type="project" value="UniProtKB-SubCell"/>
</dbReference>
<sequence>MALTANPVPTSVQDAKLLPFHSNGKNESDMWDSYADNVSSHVHHGEDTLTGTPMGTVDHQQQQQQDKHYPASTSGLSRNASFDSVTSHDSCTASFSTGSPVTVLPPLQYTCSGTGMDNSPLNMSTHAGAWPNSFNSSNKRSSPSGLEPSEQQQQQQQHQQQQHQESIAVDSFWIGHDQMLLSEDCEPLLPSPVGTGTLSSMLNEFPFRTNEPSHDQQQQQVVKSPESVGNSNAHSTSPGQQQQQQQSQQDFCQEFLVGGSEVYSEHNARRSDASLLSPPAARRRLSWSEYQVPEPQRHLATSEGLHFAGFGSQAYDHQQHFVPLGDSNAMAPLLPFRGSSCTVQDSGVGASVGGLKRPYSAMMMQPQQQQPASTCSISSSAPTLSHNSYLSIFPSVGPAAPKSAMSNMAPILSASHGSHHHQDAAALSALLYKTQGSSEMMQQLQQQQGQGTSSSDSAARQLPPPKLRRRHGTATDPQSIAARTRRERFSDRIRILQSLVPNGERLDTVSMLGHTLEYVRFLQHQVWQLYNGNDEPAVSADSESREKWKEFLDAQTVVA</sequence>
<protein>
    <recommendedName>
        <fullName evidence="6">BHLH domain-containing protein</fullName>
    </recommendedName>
</protein>
<keyword evidence="8" id="KW-1185">Reference proteome</keyword>
<feature type="compositionally biased region" description="Polar residues" evidence="5">
    <location>
        <begin position="71"/>
        <end position="97"/>
    </location>
</feature>
<comment type="caution">
    <text evidence="7">The sequence shown here is derived from an EMBL/GenBank/DDBJ whole genome shotgun (WGS) entry which is preliminary data.</text>
</comment>
<keyword evidence="3" id="KW-0804">Transcription</keyword>
<evidence type="ECO:0000256" key="1">
    <source>
        <dbReference type="ARBA" id="ARBA00004123"/>
    </source>
</evidence>
<organism evidence="7 8">
    <name type="scientific">Marchantia polymorpha subsp. ruderalis</name>
    <dbReference type="NCBI Taxonomy" id="1480154"/>
    <lineage>
        <taxon>Eukaryota</taxon>
        <taxon>Viridiplantae</taxon>
        <taxon>Streptophyta</taxon>
        <taxon>Embryophyta</taxon>
        <taxon>Marchantiophyta</taxon>
        <taxon>Marchantiopsida</taxon>
        <taxon>Marchantiidae</taxon>
        <taxon>Marchantiales</taxon>
        <taxon>Marchantiaceae</taxon>
        <taxon>Marchantia</taxon>
    </lineage>
</organism>
<dbReference type="SMART" id="SM00353">
    <property type="entry name" value="HLH"/>
    <property type="match status" value="1"/>
</dbReference>
<dbReference type="AlphaFoldDB" id="A0A176VXN6"/>
<accession>A0A176VXN6</accession>
<evidence type="ECO:0000256" key="2">
    <source>
        <dbReference type="ARBA" id="ARBA00023015"/>
    </source>
</evidence>
<evidence type="ECO:0000256" key="3">
    <source>
        <dbReference type="ARBA" id="ARBA00023163"/>
    </source>
</evidence>
<dbReference type="PANTHER" id="PTHR45914:SF12">
    <property type="entry name" value="TRANSCRIPTION FACTOR BHLH87"/>
    <property type="match status" value="1"/>
</dbReference>
<dbReference type="InterPro" id="IPR036638">
    <property type="entry name" value="HLH_DNA-bd_sf"/>
</dbReference>
<feature type="compositionally biased region" description="Low complexity" evidence="5">
    <location>
        <begin position="151"/>
        <end position="164"/>
    </location>
</feature>
<keyword evidence="2" id="KW-0805">Transcription regulation</keyword>
<evidence type="ECO:0000259" key="6">
    <source>
        <dbReference type="PROSITE" id="PS50888"/>
    </source>
</evidence>
<dbReference type="GO" id="GO:0003700">
    <property type="term" value="F:DNA-binding transcription factor activity"/>
    <property type="evidence" value="ECO:0007669"/>
    <property type="project" value="InterPro"/>
</dbReference>
<feature type="region of interest" description="Disordered" evidence="5">
    <location>
        <begin position="122"/>
        <end position="165"/>
    </location>
</feature>
<gene>
    <name evidence="7" type="ORF">AXG93_1543s1440</name>
</gene>
<evidence type="ECO:0000313" key="7">
    <source>
        <dbReference type="EMBL" id="OAE25527.1"/>
    </source>
</evidence>
<dbReference type="GO" id="GO:0046983">
    <property type="term" value="F:protein dimerization activity"/>
    <property type="evidence" value="ECO:0007669"/>
    <property type="project" value="InterPro"/>
</dbReference>
<dbReference type="SUPFAM" id="SSF47459">
    <property type="entry name" value="HLH, helix-loop-helix DNA-binding domain"/>
    <property type="match status" value="1"/>
</dbReference>
<dbReference type="Gene3D" id="4.10.280.10">
    <property type="entry name" value="Helix-loop-helix DNA-binding domain"/>
    <property type="match status" value="1"/>
</dbReference>
<feature type="compositionally biased region" description="Low complexity" evidence="5">
    <location>
        <begin position="438"/>
        <end position="457"/>
    </location>
</feature>
<evidence type="ECO:0000256" key="5">
    <source>
        <dbReference type="SAM" id="MobiDB-lite"/>
    </source>
</evidence>
<comment type="subcellular location">
    <subcellularLocation>
        <location evidence="1">Nucleus</location>
    </subcellularLocation>
</comment>
<evidence type="ECO:0000256" key="4">
    <source>
        <dbReference type="ARBA" id="ARBA00023242"/>
    </source>
</evidence>
<reference evidence="7" key="1">
    <citation type="submission" date="2016-03" db="EMBL/GenBank/DDBJ databases">
        <title>Mechanisms controlling the formation of the plant cell surface in tip-growing cells are functionally conserved among land plants.</title>
        <authorList>
            <person name="Honkanen S."/>
            <person name="Jones V.A."/>
            <person name="Morieri G."/>
            <person name="Champion C."/>
            <person name="Hetherington A.J."/>
            <person name="Kelly S."/>
            <person name="Saint-Marcoux D."/>
            <person name="Proust H."/>
            <person name="Prescott H."/>
            <person name="Dolan L."/>
        </authorList>
    </citation>
    <scope>NUCLEOTIDE SEQUENCE [LARGE SCALE GENOMIC DNA]</scope>
    <source>
        <tissue evidence="7">Whole gametophyte</tissue>
    </source>
</reference>
<feature type="compositionally biased region" description="Low complexity" evidence="5">
    <location>
        <begin position="132"/>
        <end position="144"/>
    </location>
</feature>
<feature type="region of interest" description="Disordered" evidence="5">
    <location>
        <begin position="438"/>
        <end position="485"/>
    </location>
</feature>
<feature type="region of interest" description="Disordered" evidence="5">
    <location>
        <begin position="41"/>
        <end position="97"/>
    </location>
</feature>
<feature type="domain" description="BHLH" evidence="6">
    <location>
        <begin position="473"/>
        <end position="522"/>
    </location>
</feature>
<feature type="compositionally biased region" description="Low complexity" evidence="5">
    <location>
        <begin position="240"/>
        <end position="249"/>
    </location>
</feature>
<dbReference type="PANTHER" id="PTHR45914">
    <property type="entry name" value="TRANSCRIPTION FACTOR HEC3-RELATED"/>
    <property type="match status" value="1"/>
</dbReference>